<dbReference type="AlphaFoldDB" id="A0A7S3PU23"/>
<organism evidence="3">
    <name type="scientific">Chaetoceros debilis</name>
    <dbReference type="NCBI Taxonomy" id="122233"/>
    <lineage>
        <taxon>Eukaryota</taxon>
        <taxon>Sar</taxon>
        <taxon>Stramenopiles</taxon>
        <taxon>Ochrophyta</taxon>
        <taxon>Bacillariophyta</taxon>
        <taxon>Coscinodiscophyceae</taxon>
        <taxon>Chaetocerotophycidae</taxon>
        <taxon>Chaetocerotales</taxon>
        <taxon>Chaetocerotaceae</taxon>
        <taxon>Chaetoceros</taxon>
    </lineage>
</organism>
<feature type="transmembrane region" description="Helical" evidence="1">
    <location>
        <begin position="90"/>
        <end position="116"/>
    </location>
</feature>
<keyword evidence="2" id="KW-0732">Signal</keyword>
<dbReference type="PANTHER" id="PTHR35498:SF1">
    <property type="entry name" value="LOW PSII ACCUMULATION-LIKE PROTEIN"/>
    <property type="match status" value="1"/>
</dbReference>
<evidence type="ECO:0000256" key="2">
    <source>
        <dbReference type="SAM" id="SignalP"/>
    </source>
</evidence>
<reference evidence="3" key="1">
    <citation type="submission" date="2021-01" db="EMBL/GenBank/DDBJ databases">
        <authorList>
            <person name="Corre E."/>
            <person name="Pelletier E."/>
            <person name="Niang G."/>
            <person name="Scheremetjew M."/>
            <person name="Finn R."/>
            <person name="Kale V."/>
            <person name="Holt S."/>
            <person name="Cochrane G."/>
            <person name="Meng A."/>
            <person name="Brown T."/>
            <person name="Cohen L."/>
        </authorList>
    </citation>
    <scope>NUCLEOTIDE SEQUENCE</scope>
    <source>
        <strain evidence="3">MM31A-1</strain>
    </source>
</reference>
<keyword evidence="1" id="KW-0812">Transmembrane</keyword>
<dbReference type="PANTHER" id="PTHR35498">
    <property type="entry name" value="PROTEIN LOW PSII ACCUMULATION 1, CHLOROPLASTIC"/>
    <property type="match status" value="1"/>
</dbReference>
<proteinExistence type="predicted"/>
<evidence type="ECO:0000256" key="1">
    <source>
        <dbReference type="SAM" id="Phobius"/>
    </source>
</evidence>
<keyword evidence="1" id="KW-0472">Membrane</keyword>
<keyword evidence="1" id="KW-1133">Transmembrane helix</keyword>
<dbReference type="Pfam" id="PF11998">
    <property type="entry name" value="DUF3493"/>
    <property type="match status" value="1"/>
</dbReference>
<dbReference type="InterPro" id="IPR021883">
    <property type="entry name" value="LPA1-like"/>
</dbReference>
<name>A0A7S3PU23_9STRA</name>
<dbReference type="EMBL" id="HBIO01000516">
    <property type="protein sequence ID" value="CAE0455536.1"/>
    <property type="molecule type" value="Transcribed_RNA"/>
</dbReference>
<protein>
    <submittedName>
        <fullName evidence="3">Uncharacterized protein</fullName>
    </submittedName>
</protein>
<feature type="signal peptide" evidence="2">
    <location>
        <begin position="1"/>
        <end position="17"/>
    </location>
</feature>
<gene>
    <name evidence="3" type="ORF">CDEB00056_LOCUS377</name>
</gene>
<accession>A0A7S3PU23</accession>
<feature type="transmembrane region" description="Helical" evidence="1">
    <location>
        <begin position="128"/>
        <end position="147"/>
    </location>
</feature>
<feature type="chain" id="PRO_5030917296" evidence="2">
    <location>
        <begin position="18"/>
        <end position="364"/>
    </location>
</feature>
<evidence type="ECO:0000313" key="3">
    <source>
        <dbReference type="EMBL" id="CAE0455536.1"/>
    </source>
</evidence>
<sequence length="364" mass="39388">MKLTIAAVSLALTSTAAFAPSSLTTGARGVVKITNDVPQPPSIVTAPTTSTSLFMAEEEEKPKKLAGGIDASTRSKLLAESIAPWRTVRLFGYFSLGSGATIGGLITLSGVAAAVAGARTDLDLNTEYLNLAIDFGFAIAFALLAKWDFGKADELSEKVEEKLQEKKDNKVVRKAMKERELTLSKLQLDIRVAEDGSTQVATVEAVQTGGKQNMIVVVGKKKAIRDALLGANILKMEFAMRDVLIVPYEIDKVKSIKSKLEQDDKIKPDGQKGFGEDARPTWETQSYVAQPVGEGWEEYINGELQDAITQNGEKVKDDGIAIVVANTGEIIRRGVGQVPWRNMVEELENTTKDDELIDLGFLQG</sequence>